<protein>
    <submittedName>
        <fullName evidence="1">Uncharacterized protein</fullName>
    </submittedName>
</protein>
<gene>
    <name evidence="1" type="ORF">CRU91_02465</name>
</gene>
<dbReference type="Pfam" id="PF22397">
    <property type="entry name" value="NADAR-DarT1"/>
    <property type="match status" value="1"/>
</dbReference>
<evidence type="ECO:0000313" key="2">
    <source>
        <dbReference type="Proteomes" id="UP000252669"/>
    </source>
</evidence>
<dbReference type="OrthoDB" id="3255715at2"/>
<reference evidence="1 2" key="1">
    <citation type="submission" date="2017-10" db="EMBL/GenBank/DDBJ databases">
        <title>Genomics of the genus Arcobacter.</title>
        <authorList>
            <person name="Perez-Cataluna A."/>
            <person name="Figueras M.J."/>
        </authorList>
    </citation>
    <scope>NUCLEOTIDE SEQUENCE [LARGE SCALE GENOMIC DNA]</scope>
    <source>
        <strain evidence="1 2">CECT 9230</strain>
    </source>
</reference>
<accession>A0A366MW36</accession>
<dbReference type="AlphaFoldDB" id="A0A366MW36"/>
<keyword evidence="2" id="KW-1185">Reference proteome</keyword>
<dbReference type="EMBL" id="PDKB01000003">
    <property type="protein sequence ID" value="RBQ29814.1"/>
    <property type="molecule type" value="Genomic_DNA"/>
</dbReference>
<name>A0A366MW36_9BACT</name>
<evidence type="ECO:0000313" key="1">
    <source>
        <dbReference type="EMBL" id="RBQ29814.1"/>
    </source>
</evidence>
<dbReference type="RefSeq" id="WP_113893073.1">
    <property type="nucleotide sequence ID" value="NZ_JANJGA010000004.1"/>
</dbReference>
<sequence>MARRPIFIPNINGNQLFIEENIDFNWFSGFAISQKQKSIESLHKKAYEKGYEKLLEVSSKSSELLGQRLSAFSLEIETMNYGKISVECAFQGSKVFKGNKQYPEIYTKTSIEAKRFHKLNSSGELIGFRFEDEEWELEPKSAFYDWLYIKALYPHKDFLKKLYKYQAFTDIEFNPAKSINCQARTCAIIVSLLKRDLYDEAMSSKKRFIEIIYKRQLKQGELFSL</sequence>
<organism evidence="1 2">
    <name type="scientific">Aliarcobacter vitoriensis</name>
    <dbReference type="NCBI Taxonomy" id="2011099"/>
    <lineage>
        <taxon>Bacteria</taxon>
        <taxon>Pseudomonadati</taxon>
        <taxon>Campylobacterota</taxon>
        <taxon>Epsilonproteobacteria</taxon>
        <taxon>Campylobacterales</taxon>
        <taxon>Arcobacteraceae</taxon>
        <taxon>Aliarcobacter</taxon>
    </lineage>
</organism>
<dbReference type="Proteomes" id="UP000252669">
    <property type="component" value="Unassembled WGS sequence"/>
</dbReference>
<proteinExistence type="predicted"/>
<comment type="caution">
    <text evidence="1">The sequence shown here is derived from an EMBL/GenBank/DDBJ whole genome shotgun (WGS) entry which is preliminary data.</text>
</comment>
<dbReference type="InterPro" id="IPR053913">
    <property type="entry name" value="NADAR-DarT1"/>
</dbReference>